<evidence type="ECO:0000313" key="2">
    <source>
        <dbReference type="Proteomes" id="UP000001017"/>
    </source>
</evidence>
<dbReference type="OrthoDB" id="18015at2157"/>
<reference evidence="1 2" key="2">
    <citation type="journal article" date="2000" name="Proc. Natl. Acad. Sci. U.S.A.">
        <title>Archaeal adaptation to higher temperatures revealed by genomic sequence of Thermoplasma volcanium.</title>
        <authorList>
            <person name="Kawashima T."/>
            <person name="Amano N."/>
            <person name="Koike H."/>
            <person name="Makino S."/>
            <person name="Higuchi S."/>
            <person name="Kawashima-Ohya Y."/>
            <person name="Watanabe K."/>
            <person name="Yamazaki M."/>
            <person name="Kanehori K."/>
            <person name="Kawamoto T."/>
            <person name="Nunoshiba T."/>
            <person name="Yamamoto Y."/>
            <person name="Aramaki H."/>
            <person name="Makino K."/>
            <person name="Suzuki M."/>
        </authorList>
    </citation>
    <scope>NUCLEOTIDE SEQUENCE [LARGE SCALE GENOMIC DNA]</scope>
    <source>
        <strain evidence="2">ATCC 51530 / DSM 4299 / JCM 9571 / NBRC 15438 / GSS1</strain>
    </source>
</reference>
<protein>
    <recommendedName>
        <fullName evidence="3">DUF424 domain-containing protein</fullName>
    </recommendedName>
</protein>
<dbReference type="HOGENOM" id="CLU_174522_0_0_2"/>
<dbReference type="AlphaFoldDB" id="Q979V0"/>
<dbReference type="Gene3D" id="3.30.1860.10">
    <property type="entry name" value="uncharacterized conserved protein from methanopyrus kandleri domain like"/>
    <property type="match status" value="1"/>
</dbReference>
<dbReference type="Pfam" id="PF04242">
    <property type="entry name" value="DUF424"/>
    <property type="match status" value="1"/>
</dbReference>
<dbReference type="eggNOG" id="arCOG04051">
    <property type="taxonomic scope" value="Archaea"/>
</dbReference>
<keyword evidence="2" id="KW-1185">Reference proteome</keyword>
<dbReference type="GeneID" id="1441171"/>
<dbReference type="KEGG" id="tvo:TVG1084391"/>
<dbReference type="RefSeq" id="WP_010917289.1">
    <property type="nucleotide sequence ID" value="NC_002689.2"/>
</dbReference>
<dbReference type="InterPro" id="IPR007355">
    <property type="entry name" value="DUF424"/>
</dbReference>
<name>Q979V0_THEVO</name>
<sequence>MNIVMKITEIRGEILLAAADSDILGKKFREKNLHIEVFPSFYGEVKVTDEMFISSLNMCTIANLVGKHTVELAIENGYIDKDNVLYIDGVPYAQYAKMFQ</sequence>
<accession>Q979V0</accession>
<evidence type="ECO:0008006" key="3">
    <source>
        <dbReference type="Google" id="ProtNLM"/>
    </source>
</evidence>
<dbReference type="STRING" id="273116.gene:9381854"/>
<evidence type="ECO:0000313" key="1">
    <source>
        <dbReference type="EMBL" id="BAB60202.1"/>
    </source>
</evidence>
<dbReference type="PhylomeDB" id="Q979V0"/>
<dbReference type="Proteomes" id="UP000001017">
    <property type="component" value="Chromosome"/>
</dbReference>
<gene>
    <name evidence="1" type="ORF">TVG1084391</name>
</gene>
<dbReference type="EMBL" id="BA000011">
    <property type="protein sequence ID" value="BAB60202.1"/>
    <property type="molecule type" value="Genomic_DNA"/>
</dbReference>
<reference evidence="1 2" key="1">
    <citation type="journal article" date="1999" name="Proc. Jpn. Acad.">
        <title>Determination of the complete genomic DNA sequence of Thermoplasma volvanium GSS1.</title>
        <authorList>
            <person name="Kawashima T."/>
            <person name="Yamamoto Y."/>
            <person name="Aramaki H."/>
            <person name="Nunoshiba T."/>
            <person name="Kawamoto T."/>
            <person name="Watanabe K."/>
            <person name="Yamazaki M."/>
            <person name="Kanehori K."/>
            <person name="Amano N."/>
            <person name="Ohya Y."/>
            <person name="Makino K."/>
            <person name="Suzuki M."/>
        </authorList>
    </citation>
    <scope>NUCLEOTIDE SEQUENCE [LARGE SCALE GENOMIC DNA]</scope>
    <source>
        <strain evidence="2">ATCC 51530 / DSM 4299 / JCM 9571 / NBRC 15438 / GSS1</strain>
    </source>
</reference>
<proteinExistence type="predicted"/>
<dbReference type="PaxDb" id="273116-14325298"/>
<organism evidence="1 2">
    <name type="scientific">Thermoplasma volcanium (strain ATCC 51530 / DSM 4299 / JCM 9571 / NBRC 15438 / GSS1)</name>
    <dbReference type="NCBI Taxonomy" id="273116"/>
    <lineage>
        <taxon>Archaea</taxon>
        <taxon>Methanobacteriati</taxon>
        <taxon>Thermoplasmatota</taxon>
        <taxon>Thermoplasmata</taxon>
        <taxon>Thermoplasmatales</taxon>
        <taxon>Thermoplasmataceae</taxon>
        <taxon>Thermoplasma</taxon>
    </lineage>
</organism>